<name>A0A2P8EYY0_9GAMM</name>
<reference evidence="2 3" key="1">
    <citation type="submission" date="2018-03" db="EMBL/GenBank/DDBJ databases">
        <title>Genomic Encyclopedia of Archaeal and Bacterial Type Strains, Phase II (KMG-II): from individual species to whole genera.</title>
        <authorList>
            <person name="Goeker M."/>
        </authorList>
    </citation>
    <scope>NUCLEOTIDE SEQUENCE [LARGE SCALE GENOMIC DNA]</scope>
    <source>
        <strain evidence="2 3">DSM 17586</strain>
    </source>
</reference>
<feature type="transmembrane region" description="Helical" evidence="1">
    <location>
        <begin position="44"/>
        <end position="62"/>
    </location>
</feature>
<sequence>MTAILFRVSRLYIRQQQAKQLLWVLLMLVLVAGSGYFLTRAEAVVDYLLPVLGVAACSAYLVKLVQLLKRGASGYPDVEVDASAGTLKVLQETPVVLNLSNILNMRIQVALTRVLAITLVTEAGEQLRLEGYERIDELVAALEAVLPEDRVIRTRLRY</sequence>
<keyword evidence="1" id="KW-1133">Transmembrane helix</keyword>
<dbReference type="EMBL" id="PYGI01000007">
    <property type="protein sequence ID" value="PSL14684.1"/>
    <property type="molecule type" value="Genomic_DNA"/>
</dbReference>
<accession>A0A2P8EYY0</accession>
<comment type="caution">
    <text evidence="2">The sequence shown here is derived from an EMBL/GenBank/DDBJ whole genome shotgun (WGS) entry which is preliminary data.</text>
</comment>
<dbReference type="OrthoDB" id="6881517at2"/>
<feature type="transmembrane region" description="Helical" evidence="1">
    <location>
        <begin position="21"/>
        <end position="38"/>
    </location>
</feature>
<evidence type="ECO:0000256" key="1">
    <source>
        <dbReference type="SAM" id="Phobius"/>
    </source>
</evidence>
<keyword evidence="1" id="KW-0812">Transmembrane</keyword>
<evidence type="ECO:0000313" key="3">
    <source>
        <dbReference type="Proteomes" id="UP000242133"/>
    </source>
</evidence>
<gene>
    <name evidence="2" type="ORF">CLV44_107135</name>
</gene>
<proteinExistence type="predicted"/>
<keyword evidence="3" id="KW-1185">Reference proteome</keyword>
<protein>
    <recommendedName>
        <fullName evidence="4">DUF304 domain-containing protein</fullName>
    </recommendedName>
</protein>
<evidence type="ECO:0000313" key="2">
    <source>
        <dbReference type="EMBL" id="PSL14684.1"/>
    </source>
</evidence>
<dbReference type="Proteomes" id="UP000242133">
    <property type="component" value="Unassembled WGS sequence"/>
</dbReference>
<keyword evidence="1" id="KW-0472">Membrane</keyword>
<dbReference type="AlphaFoldDB" id="A0A2P8EYY0"/>
<organism evidence="2 3">
    <name type="scientific">Marinobacterium halophilum</name>
    <dbReference type="NCBI Taxonomy" id="267374"/>
    <lineage>
        <taxon>Bacteria</taxon>
        <taxon>Pseudomonadati</taxon>
        <taxon>Pseudomonadota</taxon>
        <taxon>Gammaproteobacteria</taxon>
        <taxon>Oceanospirillales</taxon>
        <taxon>Oceanospirillaceae</taxon>
        <taxon>Marinobacterium</taxon>
    </lineage>
</organism>
<dbReference type="RefSeq" id="WP_106591326.1">
    <property type="nucleotide sequence ID" value="NZ_PYGI01000007.1"/>
</dbReference>
<evidence type="ECO:0008006" key="4">
    <source>
        <dbReference type="Google" id="ProtNLM"/>
    </source>
</evidence>